<gene>
    <name evidence="2" type="ORF">AVEN_76556_1</name>
</gene>
<dbReference type="EMBL" id="BGPR01014879">
    <property type="protein sequence ID" value="GBN67110.1"/>
    <property type="molecule type" value="Genomic_DNA"/>
</dbReference>
<dbReference type="AlphaFoldDB" id="A0A4Y2QV52"/>
<sequence>MKSQQSPPTHKEEGNNQRFVYHPPSIEGEATRDLKKKLISLPPGAPRVCDLYSRQQVASGFSLPGCGYNDDGALRPIITDLVAVYAFRNGVAMWATMPHSCRGNRLFICSLMASAQPGDSLDPV</sequence>
<evidence type="ECO:0000313" key="3">
    <source>
        <dbReference type="Proteomes" id="UP000499080"/>
    </source>
</evidence>
<protein>
    <submittedName>
        <fullName evidence="2">Uncharacterized protein</fullName>
    </submittedName>
</protein>
<organism evidence="2 3">
    <name type="scientific">Araneus ventricosus</name>
    <name type="common">Orbweaver spider</name>
    <name type="synonym">Epeira ventricosa</name>
    <dbReference type="NCBI Taxonomy" id="182803"/>
    <lineage>
        <taxon>Eukaryota</taxon>
        <taxon>Metazoa</taxon>
        <taxon>Ecdysozoa</taxon>
        <taxon>Arthropoda</taxon>
        <taxon>Chelicerata</taxon>
        <taxon>Arachnida</taxon>
        <taxon>Araneae</taxon>
        <taxon>Araneomorphae</taxon>
        <taxon>Entelegynae</taxon>
        <taxon>Araneoidea</taxon>
        <taxon>Araneidae</taxon>
        <taxon>Araneus</taxon>
    </lineage>
</organism>
<name>A0A4Y2QV52_ARAVE</name>
<comment type="caution">
    <text evidence="2">The sequence shown here is derived from an EMBL/GenBank/DDBJ whole genome shotgun (WGS) entry which is preliminary data.</text>
</comment>
<reference evidence="2 3" key="1">
    <citation type="journal article" date="2019" name="Sci. Rep.">
        <title>Orb-weaving spider Araneus ventricosus genome elucidates the spidroin gene catalogue.</title>
        <authorList>
            <person name="Kono N."/>
            <person name="Nakamura H."/>
            <person name="Ohtoshi R."/>
            <person name="Moran D.A.P."/>
            <person name="Shinohara A."/>
            <person name="Yoshida Y."/>
            <person name="Fujiwara M."/>
            <person name="Mori M."/>
            <person name="Tomita M."/>
            <person name="Arakawa K."/>
        </authorList>
    </citation>
    <scope>NUCLEOTIDE SEQUENCE [LARGE SCALE GENOMIC DNA]</scope>
</reference>
<evidence type="ECO:0000256" key="1">
    <source>
        <dbReference type="SAM" id="MobiDB-lite"/>
    </source>
</evidence>
<accession>A0A4Y2QV52</accession>
<proteinExistence type="predicted"/>
<evidence type="ECO:0000313" key="2">
    <source>
        <dbReference type="EMBL" id="GBN67110.1"/>
    </source>
</evidence>
<dbReference type="Proteomes" id="UP000499080">
    <property type="component" value="Unassembled WGS sequence"/>
</dbReference>
<feature type="region of interest" description="Disordered" evidence="1">
    <location>
        <begin position="1"/>
        <end position="26"/>
    </location>
</feature>
<keyword evidence="3" id="KW-1185">Reference proteome</keyword>